<protein>
    <recommendedName>
        <fullName evidence="1">SGNH hydrolase-type esterase domain-containing protein</fullName>
    </recommendedName>
</protein>
<dbReference type="PANTHER" id="PTHR37834:SF2">
    <property type="entry name" value="ESTERASE, SGNH HYDROLASE-TYPE"/>
    <property type="match status" value="1"/>
</dbReference>
<dbReference type="Proteomes" id="UP000059188">
    <property type="component" value="Unassembled WGS sequence"/>
</dbReference>
<evidence type="ECO:0000259" key="1">
    <source>
        <dbReference type="Pfam" id="PF13472"/>
    </source>
</evidence>
<dbReference type="Gene3D" id="3.40.50.1110">
    <property type="entry name" value="SGNH hydrolase"/>
    <property type="match status" value="1"/>
</dbReference>
<gene>
    <name evidence="2" type="ORF">RSOLAG1IB_05855</name>
</gene>
<feature type="domain" description="SGNH hydrolase-type esterase" evidence="1">
    <location>
        <begin position="146"/>
        <end position="343"/>
    </location>
</feature>
<accession>A0A0B7F554</accession>
<dbReference type="PANTHER" id="PTHR37834">
    <property type="entry name" value="GDSL-LIKE LIPASE/ACYLHYDROLASE DOMAIN PROTEIN (AFU_ORTHOLOGUE AFUA_2G00620)"/>
    <property type="match status" value="1"/>
</dbReference>
<dbReference type="Pfam" id="PF13472">
    <property type="entry name" value="Lipase_GDSL_2"/>
    <property type="match status" value="1"/>
</dbReference>
<organism evidence="2 3">
    <name type="scientific">Thanatephorus cucumeris (strain AG1-IB / isolate 7/3/14)</name>
    <name type="common">Lettuce bottom rot fungus</name>
    <name type="synonym">Rhizoctonia solani</name>
    <dbReference type="NCBI Taxonomy" id="1108050"/>
    <lineage>
        <taxon>Eukaryota</taxon>
        <taxon>Fungi</taxon>
        <taxon>Dikarya</taxon>
        <taxon>Basidiomycota</taxon>
        <taxon>Agaricomycotina</taxon>
        <taxon>Agaricomycetes</taxon>
        <taxon>Cantharellales</taxon>
        <taxon>Ceratobasidiaceae</taxon>
        <taxon>Rhizoctonia</taxon>
        <taxon>Rhizoctonia solani AG-1</taxon>
    </lineage>
</organism>
<dbReference type="EMBL" id="LN679109">
    <property type="protein sequence ID" value="CEL52650.1"/>
    <property type="molecule type" value="Genomic_DNA"/>
</dbReference>
<dbReference type="OrthoDB" id="3241977at2759"/>
<dbReference type="AlphaFoldDB" id="A0A0B7F554"/>
<sequence>MIEPVLNIQDVKLEGRWVCDYEARSLMTAWAGSSISFIFSGTNLKLVCGERTERKDKWNGGVPMLAVSMIPDSASVPRSQYKWTMLDPQSGSTLHLIEKEEATPSEILVKVMMVDWASQFELKCLLTNEEATIRGPPIVHRDRILFIGDSISCGYFVQQDGSPIPGHTPRGCLDAFPYVAQRLLSVDQSYNFDVDLVAYPGWALVSPTDEEQMEGNPLGMLKGYFQISPWMVEQYDYKYWADVSAIVIELGTNDQEYYSAERFVADLHAFLLNLAQQIPSMSHILVVPPFGNEGQPTGFQQEFSAIIEKLRKEFTQLDICDITVCIEHIDTIDGIHPSVEGHRKLGIEMARFIHTRLVDPSALRRPLS</sequence>
<dbReference type="SUPFAM" id="SSF52266">
    <property type="entry name" value="SGNH hydrolase"/>
    <property type="match status" value="1"/>
</dbReference>
<keyword evidence="3" id="KW-1185">Reference proteome</keyword>
<name>A0A0B7F554_THACB</name>
<proteinExistence type="predicted"/>
<dbReference type="InterPro" id="IPR013830">
    <property type="entry name" value="SGNH_hydro"/>
</dbReference>
<evidence type="ECO:0000313" key="2">
    <source>
        <dbReference type="EMBL" id="CEL52650.1"/>
    </source>
</evidence>
<dbReference type="InterPro" id="IPR036514">
    <property type="entry name" value="SGNH_hydro_sf"/>
</dbReference>
<reference evidence="2 3" key="1">
    <citation type="submission" date="2014-11" db="EMBL/GenBank/DDBJ databases">
        <authorList>
            <person name="Wibberg Daniel"/>
        </authorList>
    </citation>
    <scope>NUCLEOTIDE SEQUENCE [LARGE SCALE GENOMIC DNA]</scope>
    <source>
        <strain evidence="2">Rhizoctonia solani AG1-IB 7/3/14</strain>
    </source>
</reference>
<dbReference type="STRING" id="1108050.A0A0B7F554"/>
<evidence type="ECO:0000313" key="3">
    <source>
        <dbReference type="Proteomes" id="UP000059188"/>
    </source>
</evidence>
<dbReference type="InterPro" id="IPR052762">
    <property type="entry name" value="PCW_deacetylase/CE"/>
</dbReference>